<keyword evidence="4 6" id="KW-1133">Transmembrane helix</keyword>
<feature type="transmembrane region" description="Helical" evidence="6">
    <location>
        <begin position="302"/>
        <end position="322"/>
    </location>
</feature>
<evidence type="ECO:0000256" key="4">
    <source>
        <dbReference type="ARBA" id="ARBA00022989"/>
    </source>
</evidence>
<name>A0A839SX84_9PROT</name>
<protein>
    <submittedName>
        <fullName evidence="7">Amino acid transporter</fullName>
    </submittedName>
</protein>
<dbReference type="PANTHER" id="PTHR42770:SF11">
    <property type="entry name" value="INNER MEMBRANE TRANSPORT PROTEIN YBAT"/>
    <property type="match status" value="1"/>
</dbReference>
<feature type="transmembrane region" description="Helical" evidence="6">
    <location>
        <begin position="233"/>
        <end position="253"/>
    </location>
</feature>
<dbReference type="InterPro" id="IPR002293">
    <property type="entry name" value="AA/rel_permease1"/>
</dbReference>
<feature type="transmembrane region" description="Helical" evidence="6">
    <location>
        <begin position="395"/>
        <end position="414"/>
    </location>
</feature>
<dbReference type="EMBL" id="JACHXA010000007">
    <property type="protein sequence ID" value="MBB3066146.1"/>
    <property type="molecule type" value="Genomic_DNA"/>
</dbReference>
<dbReference type="InterPro" id="IPR050367">
    <property type="entry name" value="APC_superfamily"/>
</dbReference>
<feature type="transmembrane region" description="Helical" evidence="6">
    <location>
        <begin position="193"/>
        <end position="213"/>
    </location>
</feature>
<dbReference type="GO" id="GO:0022857">
    <property type="term" value="F:transmembrane transporter activity"/>
    <property type="evidence" value="ECO:0007669"/>
    <property type="project" value="InterPro"/>
</dbReference>
<evidence type="ECO:0000256" key="2">
    <source>
        <dbReference type="ARBA" id="ARBA00022475"/>
    </source>
</evidence>
<evidence type="ECO:0000256" key="1">
    <source>
        <dbReference type="ARBA" id="ARBA00004651"/>
    </source>
</evidence>
<keyword evidence="3 6" id="KW-0812">Transmembrane</keyword>
<keyword evidence="5 6" id="KW-0472">Membrane</keyword>
<evidence type="ECO:0000313" key="7">
    <source>
        <dbReference type="EMBL" id="MBB3066146.1"/>
    </source>
</evidence>
<dbReference type="AlphaFoldDB" id="A0A839SX84"/>
<feature type="transmembrane region" description="Helical" evidence="6">
    <location>
        <begin position="59"/>
        <end position="76"/>
    </location>
</feature>
<dbReference type="Gene3D" id="1.20.1740.10">
    <property type="entry name" value="Amino acid/polyamine transporter I"/>
    <property type="match status" value="1"/>
</dbReference>
<organism evidence="7 8">
    <name type="scientific">Limibacillus halophilus</name>
    <dbReference type="NCBI Taxonomy" id="1579333"/>
    <lineage>
        <taxon>Bacteria</taxon>
        <taxon>Pseudomonadati</taxon>
        <taxon>Pseudomonadota</taxon>
        <taxon>Alphaproteobacteria</taxon>
        <taxon>Rhodospirillales</taxon>
        <taxon>Rhodovibrionaceae</taxon>
        <taxon>Limibacillus</taxon>
    </lineage>
</organism>
<feature type="transmembrane region" description="Helical" evidence="6">
    <location>
        <begin position="435"/>
        <end position="456"/>
    </location>
</feature>
<dbReference type="Pfam" id="PF13520">
    <property type="entry name" value="AA_permease_2"/>
    <property type="match status" value="1"/>
</dbReference>
<evidence type="ECO:0000256" key="6">
    <source>
        <dbReference type="SAM" id="Phobius"/>
    </source>
</evidence>
<comment type="caution">
    <text evidence="7">The sequence shown here is derived from an EMBL/GenBank/DDBJ whole genome shotgun (WGS) entry which is preliminary data.</text>
</comment>
<gene>
    <name evidence="7" type="ORF">FHR98_002451</name>
</gene>
<reference evidence="7 8" key="1">
    <citation type="submission" date="2020-08" db="EMBL/GenBank/DDBJ databases">
        <title>Genomic Encyclopedia of Type Strains, Phase III (KMG-III): the genomes of soil and plant-associated and newly described type strains.</title>
        <authorList>
            <person name="Whitman W."/>
        </authorList>
    </citation>
    <scope>NUCLEOTIDE SEQUENCE [LARGE SCALE GENOMIC DNA]</scope>
    <source>
        <strain evidence="7 8">CECT 8803</strain>
    </source>
</reference>
<feature type="transmembrane region" description="Helical" evidence="6">
    <location>
        <begin position="329"/>
        <end position="348"/>
    </location>
</feature>
<feature type="transmembrane region" description="Helical" evidence="6">
    <location>
        <begin position="31"/>
        <end position="53"/>
    </location>
</feature>
<feature type="transmembrane region" description="Helical" evidence="6">
    <location>
        <begin position="516"/>
        <end position="535"/>
    </location>
</feature>
<sequence>METVLPQQGGVARQEAESGPQMRRDVNWWQVVFIAAGSPALVMFSLGGISAVTGTISPLVWFVSVMIGFVAIFTYAEIAGMHPNKSGGTAVYGATAWVRYSKIIAPMSIWSNWLAWSPILAIGSGLGSGYLLSIFLPADHALNTWQLTLIDLGFLKNDLSIRINTQFIVGTVLMVIVWSIQHAGISRTARVQIILTLGGIIPLMFVTIIPLIVGKVEMSNFTPFVPLNGEWNLDGWGLMLGGMFLAAWSAYAAENAVCYMSEMKDPRREGAKAIIWSGVLCVVLYSLVPFVFQGVLGTEYMLSPGIVTGEGVGVALASMIGGGTIIGKIVVVMLTFTLFLAIMTAMAGSSRTLYQGGHDGWMPKFLDNLNENGVPTRAMWTDLAFNALLLLMSDYLFVLAVSAVNYVLFHYLNLNAGWIHRIDNARATRPYRAPFLLFVGGIALAYVNAFLIGAGANLWGNSILFIGLVAAFISTPLFWYRHHVVDKGKFPEHMLADLIPEGEDDVGPTKAGNLPYLALAGGVVAMMAGYVTFWLV</sequence>
<feature type="transmembrane region" description="Helical" evidence="6">
    <location>
        <begin position="274"/>
        <end position="296"/>
    </location>
</feature>
<feature type="transmembrane region" description="Helical" evidence="6">
    <location>
        <begin position="113"/>
        <end position="136"/>
    </location>
</feature>
<proteinExistence type="predicted"/>
<keyword evidence="8" id="KW-1185">Reference proteome</keyword>
<dbReference type="PIRSF" id="PIRSF006060">
    <property type="entry name" value="AA_transporter"/>
    <property type="match status" value="1"/>
</dbReference>
<evidence type="ECO:0000313" key="8">
    <source>
        <dbReference type="Proteomes" id="UP000581135"/>
    </source>
</evidence>
<evidence type="ECO:0000256" key="5">
    <source>
        <dbReference type="ARBA" id="ARBA00023136"/>
    </source>
</evidence>
<dbReference type="GO" id="GO:0005886">
    <property type="term" value="C:plasma membrane"/>
    <property type="evidence" value="ECO:0007669"/>
    <property type="project" value="UniProtKB-SubCell"/>
</dbReference>
<feature type="transmembrane region" description="Helical" evidence="6">
    <location>
        <begin position="163"/>
        <end position="181"/>
    </location>
</feature>
<comment type="subcellular location">
    <subcellularLocation>
        <location evidence="1">Cell membrane</location>
        <topology evidence="1">Multi-pass membrane protein</topology>
    </subcellularLocation>
</comment>
<dbReference type="Proteomes" id="UP000581135">
    <property type="component" value="Unassembled WGS sequence"/>
</dbReference>
<keyword evidence="2" id="KW-1003">Cell membrane</keyword>
<accession>A0A839SX84</accession>
<feature type="transmembrane region" description="Helical" evidence="6">
    <location>
        <begin position="462"/>
        <end position="480"/>
    </location>
</feature>
<dbReference type="RefSeq" id="WP_221205878.1">
    <property type="nucleotide sequence ID" value="NZ_JACHXA010000007.1"/>
</dbReference>
<dbReference type="PANTHER" id="PTHR42770">
    <property type="entry name" value="AMINO ACID TRANSPORTER-RELATED"/>
    <property type="match status" value="1"/>
</dbReference>
<evidence type="ECO:0000256" key="3">
    <source>
        <dbReference type="ARBA" id="ARBA00022692"/>
    </source>
</evidence>